<dbReference type="Proteomes" id="UP001242480">
    <property type="component" value="Unassembled WGS sequence"/>
</dbReference>
<name>A0ABU0JHL2_9HYPH</name>
<reference evidence="2 3" key="1">
    <citation type="submission" date="2023-07" db="EMBL/GenBank/DDBJ databases">
        <title>Genomic Encyclopedia of Type Strains, Phase IV (KMG-IV): sequencing the most valuable type-strain genomes for metagenomic binning, comparative biology and taxonomic classification.</title>
        <authorList>
            <person name="Goeker M."/>
        </authorList>
    </citation>
    <scope>NUCLEOTIDE SEQUENCE [LARGE SCALE GENOMIC DNA]</scope>
    <source>
        <strain evidence="2 3">DSM 19619</strain>
    </source>
</reference>
<proteinExistence type="predicted"/>
<protein>
    <recommendedName>
        <fullName evidence="4">DUF1127 domain-containing protein</fullName>
    </recommendedName>
</protein>
<gene>
    <name evidence="2" type="ORF">QO011_006014</name>
</gene>
<evidence type="ECO:0000313" key="2">
    <source>
        <dbReference type="EMBL" id="MDQ0472981.1"/>
    </source>
</evidence>
<sequence length="68" mass="7621">MDEVAIRAARRRSLWRGWLGRLGPGRGRGPRINRIDPQSAPADLLRDIGLSDGRGPSLRRPERAPDPR</sequence>
<feature type="compositionally biased region" description="Basic and acidic residues" evidence="1">
    <location>
        <begin position="59"/>
        <end position="68"/>
    </location>
</feature>
<feature type="region of interest" description="Disordered" evidence="1">
    <location>
        <begin position="22"/>
        <end position="68"/>
    </location>
</feature>
<evidence type="ECO:0000313" key="3">
    <source>
        <dbReference type="Proteomes" id="UP001242480"/>
    </source>
</evidence>
<keyword evidence="3" id="KW-1185">Reference proteome</keyword>
<organism evidence="2 3">
    <name type="scientific">Labrys wisconsinensis</name>
    <dbReference type="NCBI Taxonomy" id="425677"/>
    <lineage>
        <taxon>Bacteria</taxon>
        <taxon>Pseudomonadati</taxon>
        <taxon>Pseudomonadota</taxon>
        <taxon>Alphaproteobacteria</taxon>
        <taxon>Hyphomicrobiales</taxon>
        <taxon>Xanthobacteraceae</taxon>
        <taxon>Labrys</taxon>
    </lineage>
</organism>
<dbReference type="RefSeq" id="WP_307280613.1">
    <property type="nucleotide sequence ID" value="NZ_JAUSVX010000014.1"/>
</dbReference>
<comment type="caution">
    <text evidence="2">The sequence shown here is derived from an EMBL/GenBank/DDBJ whole genome shotgun (WGS) entry which is preliminary data.</text>
</comment>
<evidence type="ECO:0008006" key="4">
    <source>
        <dbReference type="Google" id="ProtNLM"/>
    </source>
</evidence>
<accession>A0ABU0JHL2</accession>
<dbReference type="EMBL" id="JAUSVX010000014">
    <property type="protein sequence ID" value="MDQ0472981.1"/>
    <property type="molecule type" value="Genomic_DNA"/>
</dbReference>
<evidence type="ECO:0000256" key="1">
    <source>
        <dbReference type="SAM" id="MobiDB-lite"/>
    </source>
</evidence>